<comment type="similarity">
    <text evidence="1">Belongs to the ATP-dependent AMP-binding enzyme family.</text>
</comment>
<proteinExistence type="inferred from homology"/>
<dbReference type="Pfam" id="PF13193">
    <property type="entry name" value="AMP-binding_C"/>
    <property type="match status" value="1"/>
</dbReference>
<dbReference type="SUPFAM" id="SSF56801">
    <property type="entry name" value="Acetyl-CoA synthetase-like"/>
    <property type="match status" value="1"/>
</dbReference>
<dbReference type="HOGENOM" id="CLU_000022_59_0_1"/>
<dbReference type="PANTHER" id="PTHR43201">
    <property type="entry name" value="ACYL-COA SYNTHETASE"/>
    <property type="match status" value="1"/>
</dbReference>
<organism evidence="6 7">
    <name type="scientific">Sphaerobolus stellatus (strain SS14)</name>
    <dbReference type="NCBI Taxonomy" id="990650"/>
    <lineage>
        <taxon>Eukaryota</taxon>
        <taxon>Fungi</taxon>
        <taxon>Dikarya</taxon>
        <taxon>Basidiomycota</taxon>
        <taxon>Agaricomycotina</taxon>
        <taxon>Agaricomycetes</taxon>
        <taxon>Phallomycetidae</taxon>
        <taxon>Geastrales</taxon>
        <taxon>Sphaerobolaceae</taxon>
        <taxon>Sphaerobolus</taxon>
    </lineage>
</organism>
<feature type="transmembrane region" description="Helical" evidence="3">
    <location>
        <begin position="113"/>
        <end position="134"/>
    </location>
</feature>
<evidence type="ECO:0008006" key="8">
    <source>
        <dbReference type="Google" id="ProtNLM"/>
    </source>
</evidence>
<evidence type="ECO:0000313" key="6">
    <source>
        <dbReference type="EMBL" id="KIJ37523.1"/>
    </source>
</evidence>
<feature type="domain" description="AMP-binding enzyme C-terminal" evidence="5">
    <location>
        <begin position="500"/>
        <end position="577"/>
    </location>
</feature>
<dbReference type="InterPro" id="IPR000873">
    <property type="entry name" value="AMP-dep_synth/lig_dom"/>
</dbReference>
<evidence type="ECO:0000256" key="2">
    <source>
        <dbReference type="ARBA" id="ARBA00022598"/>
    </source>
</evidence>
<dbReference type="EMBL" id="KN837168">
    <property type="protein sequence ID" value="KIJ37523.1"/>
    <property type="molecule type" value="Genomic_DNA"/>
</dbReference>
<keyword evidence="2" id="KW-0436">Ligase</keyword>
<dbReference type="OrthoDB" id="10253115at2759"/>
<protein>
    <recommendedName>
        <fullName evidence="8">4-coumarate--CoA ligase</fullName>
    </recommendedName>
</protein>
<name>A0A0C9U3S2_SPHS4</name>
<sequence length="603" mass="66919">MSDFKWSPARSLKECDAIMTAPGQFHEIEHAVIDNRVYRVWKHLPPSLREFWTSAVTNRPDLQGQDYIVFEDTRITYGQADEMVQKLASIFREVYGVRKGDRVGIAMRNYPEWIISFWAAAILGAIPTAINAWLPITPFMHCVKLTSPKVLILDQERVNLINSELPSLHTSVILVRPTSNKPIRGVRVKEYNHVIASYNGSTSAWQKESACLPDDNATIFFTSGTTGLPKGVLSTQRGWLGNMFNAIYAARRRELRNGTDLPAPIGQGPEPSEKKPKNNLVAIPLFHVTACTSQMVSLFYITTALGGKLVLMRKWNKFEGAKLIRQEAITGFTGVPGIVYDLFDTDAVGNTELEGVGTGGAPAADHLPSEVKKTWPNAIAQQGYGLSESNSIAVQVMGEDYLARPASTGLPPPVVDLLIVDPQTSKVLPTGEIGELWIRGPNIMRGYWNNPKATEEAITRDGWFKTGDLATLDEDGFVYIKDRVKDMIIRGGENIHSVIVENALFSDERVHDCAVVGIPDKRLGELVAALVVLRREHVGKVTEEDLLELVRPQLPAFALPSLIVIQKEEIERNAAGKTLKREIRKDLAKEWEKRNKGAAKAKL</sequence>
<dbReference type="Proteomes" id="UP000054279">
    <property type="component" value="Unassembled WGS sequence"/>
</dbReference>
<gene>
    <name evidence="6" type="ORF">M422DRAFT_33642</name>
</gene>
<accession>A0A0C9U3S2</accession>
<dbReference type="InterPro" id="IPR020845">
    <property type="entry name" value="AMP-binding_CS"/>
</dbReference>
<evidence type="ECO:0000259" key="5">
    <source>
        <dbReference type="Pfam" id="PF13193"/>
    </source>
</evidence>
<keyword evidence="7" id="KW-1185">Reference proteome</keyword>
<dbReference type="InterPro" id="IPR025110">
    <property type="entry name" value="AMP-bd_C"/>
</dbReference>
<dbReference type="Gene3D" id="3.30.300.30">
    <property type="match status" value="1"/>
</dbReference>
<dbReference type="Gene3D" id="3.40.50.12780">
    <property type="entry name" value="N-terminal domain of ligase-like"/>
    <property type="match status" value="1"/>
</dbReference>
<evidence type="ECO:0000256" key="3">
    <source>
        <dbReference type="SAM" id="Phobius"/>
    </source>
</evidence>
<dbReference type="Pfam" id="PF00501">
    <property type="entry name" value="AMP-binding"/>
    <property type="match status" value="1"/>
</dbReference>
<dbReference type="InterPro" id="IPR045851">
    <property type="entry name" value="AMP-bd_C_sf"/>
</dbReference>
<keyword evidence="3" id="KW-0812">Transmembrane</keyword>
<dbReference type="PROSITE" id="PS00455">
    <property type="entry name" value="AMP_BINDING"/>
    <property type="match status" value="1"/>
</dbReference>
<reference evidence="6 7" key="1">
    <citation type="submission" date="2014-06" db="EMBL/GenBank/DDBJ databases">
        <title>Evolutionary Origins and Diversification of the Mycorrhizal Mutualists.</title>
        <authorList>
            <consortium name="DOE Joint Genome Institute"/>
            <consortium name="Mycorrhizal Genomics Consortium"/>
            <person name="Kohler A."/>
            <person name="Kuo A."/>
            <person name="Nagy L.G."/>
            <person name="Floudas D."/>
            <person name="Copeland A."/>
            <person name="Barry K.W."/>
            <person name="Cichocki N."/>
            <person name="Veneault-Fourrey C."/>
            <person name="LaButti K."/>
            <person name="Lindquist E.A."/>
            <person name="Lipzen A."/>
            <person name="Lundell T."/>
            <person name="Morin E."/>
            <person name="Murat C."/>
            <person name="Riley R."/>
            <person name="Ohm R."/>
            <person name="Sun H."/>
            <person name="Tunlid A."/>
            <person name="Henrissat B."/>
            <person name="Grigoriev I.V."/>
            <person name="Hibbett D.S."/>
            <person name="Martin F."/>
        </authorList>
    </citation>
    <scope>NUCLEOTIDE SEQUENCE [LARGE SCALE GENOMIC DNA]</scope>
    <source>
        <strain evidence="6 7">SS14</strain>
    </source>
</reference>
<dbReference type="InterPro" id="IPR042099">
    <property type="entry name" value="ANL_N_sf"/>
</dbReference>
<dbReference type="AlphaFoldDB" id="A0A0C9U3S2"/>
<dbReference type="PANTHER" id="PTHR43201:SF5">
    <property type="entry name" value="MEDIUM-CHAIN ACYL-COA LIGASE ACSF2, MITOCHONDRIAL"/>
    <property type="match status" value="1"/>
</dbReference>
<dbReference type="GO" id="GO:0006631">
    <property type="term" value="P:fatty acid metabolic process"/>
    <property type="evidence" value="ECO:0007669"/>
    <property type="project" value="TreeGrafter"/>
</dbReference>
<evidence type="ECO:0000259" key="4">
    <source>
        <dbReference type="Pfam" id="PF00501"/>
    </source>
</evidence>
<evidence type="ECO:0000256" key="1">
    <source>
        <dbReference type="ARBA" id="ARBA00006432"/>
    </source>
</evidence>
<evidence type="ECO:0000313" key="7">
    <source>
        <dbReference type="Proteomes" id="UP000054279"/>
    </source>
</evidence>
<keyword evidence="3" id="KW-0472">Membrane</keyword>
<feature type="domain" description="AMP-dependent synthetase/ligase" evidence="4">
    <location>
        <begin position="67"/>
        <end position="448"/>
    </location>
</feature>
<dbReference type="GO" id="GO:0031956">
    <property type="term" value="F:medium-chain fatty acid-CoA ligase activity"/>
    <property type="evidence" value="ECO:0007669"/>
    <property type="project" value="TreeGrafter"/>
</dbReference>
<keyword evidence="3" id="KW-1133">Transmembrane helix</keyword>